<reference evidence="3 4" key="1">
    <citation type="submission" date="2020-08" db="EMBL/GenBank/DDBJ databases">
        <title>The Agave Microbiome: Exploring the role of microbial communities in plant adaptations to desert environments.</title>
        <authorList>
            <person name="Partida-Martinez L.P."/>
        </authorList>
    </citation>
    <scope>NUCLEOTIDE SEQUENCE [LARGE SCALE GENOMIC DNA]</scope>
    <source>
        <strain evidence="3 4">AS3.12</strain>
    </source>
</reference>
<feature type="coiled-coil region" evidence="1">
    <location>
        <begin position="71"/>
        <end position="112"/>
    </location>
</feature>
<evidence type="ECO:0000256" key="1">
    <source>
        <dbReference type="SAM" id="Coils"/>
    </source>
</evidence>
<dbReference type="Gene3D" id="1.10.287.1490">
    <property type="match status" value="1"/>
</dbReference>
<keyword evidence="4" id="KW-1185">Reference proteome</keyword>
<feature type="region of interest" description="Disordered" evidence="2">
    <location>
        <begin position="381"/>
        <end position="416"/>
    </location>
</feature>
<dbReference type="GO" id="GO:0051301">
    <property type="term" value="P:cell division"/>
    <property type="evidence" value="ECO:0007669"/>
    <property type="project" value="UniProtKB-KW"/>
</dbReference>
<dbReference type="Proteomes" id="UP000585437">
    <property type="component" value="Unassembled WGS sequence"/>
</dbReference>
<keyword evidence="1" id="KW-0175">Coiled coil</keyword>
<feature type="region of interest" description="Disordered" evidence="2">
    <location>
        <begin position="253"/>
        <end position="290"/>
    </location>
</feature>
<sequence length="416" mass="46203">MIQYALLFGLGFLSAALLAILISPAIHRRIVRYTENRIRATLPISPEEVRAQRDMARAVYAAENARTSQELIQAREKNTRLMLDIEALNATIRTLEDDRQDLKMQADTLDVEAAATRSRLRQEDSYIQELKVALEQSHDDLRMRDVEIGERQQHVARLIADTDNFRIDLSSHAAEMEGLKARIGNLRDERETLRTEIRDMTTRAKEAESKVKLEEQRRIALQERLDREIAEGADRAEALDRRQQEIERLREKLKTANAEARDASRALRKTGSPAGSKPKSNSGKINTPGPEDIQEVHLLEEGALAVARPTGMDPEPTMMTAAMMTPAMIDLADDARNRATAVSERLLKSRDGANDAALRQELATIAASLVALTAAREGKASPINTILSGKSGNSDRESLAAKAKKAMAKLNEQSSS</sequence>
<dbReference type="RefSeq" id="WP_184653813.1">
    <property type="nucleotide sequence ID" value="NZ_JACHBU010000001.1"/>
</dbReference>
<feature type="compositionally biased region" description="Basic and acidic residues" evidence="2">
    <location>
        <begin position="253"/>
        <end position="265"/>
    </location>
</feature>
<dbReference type="AlphaFoldDB" id="A0A7X0MRM3"/>
<evidence type="ECO:0000256" key="2">
    <source>
        <dbReference type="SAM" id="MobiDB-lite"/>
    </source>
</evidence>
<accession>A0A7X0MRM3</accession>
<dbReference type="EMBL" id="JACHBU010000001">
    <property type="protein sequence ID" value="MBB6507335.1"/>
    <property type="molecule type" value="Genomic_DNA"/>
</dbReference>
<keyword evidence="3" id="KW-0132">Cell division</keyword>
<evidence type="ECO:0000313" key="4">
    <source>
        <dbReference type="Proteomes" id="UP000585437"/>
    </source>
</evidence>
<name>A0A7X0MRM3_9HYPH</name>
<proteinExistence type="predicted"/>
<evidence type="ECO:0000313" key="3">
    <source>
        <dbReference type="EMBL" id="MBB6507335.1"/>
    </source>
</evidence>
<protein>
    <submittedName>
        <fullName evidence="3">Cell division protein FtsB</fullName>
    </submittedName>
</protein>
<gene>
    <name evidence="3" type="ORF">F4695_000654</name>
</gene>
<feature type="compositionally biased region" description="Polar residues" evidence="2">
    <location>
        <begin position="382"/>
        <end position="392"/>
    </location>
</feature>
<organism evidence="3 4">
    <name type="scientific">Rhizobium soli</name>
    <dbReference type="NCBI Taxonomy" id="424798"/>
    <lineage>
        <taxon>Bacteria</taxon>
        <taxon>Pseudomonadati</taxon>
        <taxon>Pseudomonadota</taxon>
        <taxon>Alphaproteobacteria</taxon>
        <taxon>Hyphomicrobiales</taxon>
        <taxon>Rhizobiaceae</taxon>
        <taxon>Rhizobium/Agrobacterium group</taxon>
        <taxon>Rhizobium</taxon>
    </lineage>
</organism>
<comment type="caution">
    <text evidence="3">The sequence shown here is derived from an EMBL/GenBank/DDBJ whole genome shotgun (WGS) entry which is preliminary data.</text>
</comment>
<keyword evidence="3" id="KW-0131">Cell cycle</keyword>